<keyword evidence="3" id="KW-1185">Reference proteome</keyword>
<dbReference type="PANTHER" id="PTHR42873">
    <property type="entry name" value="RIBOSOMAL RNA LARGE SUBUNIT METHYLTRANSFERASE"/>
    <property type="match status" value="1"/>
</dbReference>
<dbReference type="Gene3D" id="3.30.750.80">
    <property type="entry name" value="RNA methyltransferase domain (HRMD) like"/>
    <property type="match status" value="1"/>
</dbReference>
<keyword evidence="2" id="KW-0808">Transferase</keyword>
<dbReference type="GO" id="GO:0032259">
    <property type="term" value="P:methylation"/>
    <property type="evidence" value="ECO:0007669"/>
    <property type="project" value="UniProtKB-KW"/>
</dbReference>
<protein>
    <submittedName>
        <fullName evidence="2">Sam-dependent methyltransferase</fullName>
    </submittedName>
</protein>
<organism evidence="2 3">
    <name type="scientific">Cystoisospora suis</name>
    <dbReference type="NCBI Taxonomy" id="483139"/>
    <lineage>
        <taxon>Eukaryota</taxon>
        <taxon>Sar</taxon>
        <taxon>Alveolata</taxon>
        <taxon>Apicomplexa</taxon>
        <taxon>Conoidasida</taxon>
        <taxon>Coccidia</taxon>
        <taxon>Eucoccidiorida</taxon>
        <taxon>Eimeriorina</taxon>
        <taxon>Sarcocystidae</taxon>
        <taxon>Cystoisospora</taxon>
    </lineage>
</organism>
<proteinExistence type="predicted"/>
<dbReference type="CDD" id="cd11572">
    <property type="entry name" value="RlmI_M_like"/>
    <property type="match status" value="1"/>
</dbReference>
<keyword evidence="2" id="KW-0489">Methyltransferase</keyword>
<feature type="compositionally biased region" description="Basic and acidic residues" evidence="1">
    <location>
        <begin position="409"/>
        <end position="427"/>
    </location>
</feature>
<dbReference type="AlphaFoldDB" id="A0A2C6L7Q7"/>
<dbReference type="RefSeq" id="XP_067924952.1">
    <property type="nucleotide sequence ID" value="XM_068063071.1"/>
</dbReference>
<feature type="region of interest" description="Disordered" evidence="1">
    <location>
        <begin position="332"/>
        <end position="438"/>
    </location>
</feature>
<sequence length="666" mass="74699">IFSWDAYERFDRPFVAHKLRQAAEIRRKFFAGNAFYRVCNGEADGLPGVILDRYGSNFVLQLHASGLDEFLLPVIQPAIEEVFEEELSRLILRNDSPIRSLEHLPLLTSPRILAGRPGREEVGEEEEGEQPSLQVEMIENGCSFLVDLYKGDTTGWTFYHRNTRDFLASLCKGRSVLEVYSRHGGSFGVQAASRGASCVVSIHPSADIVKLGNLHIDQNCLSSRQILFLQSDISLFLQSFIQRQQEEEESKEHKNEEEEEERKRRERKRGELCGSLPSSSSSCCKAFREIDGAAPKNDGNRSIDMLATDSSSSFASSSLLQRELDTLSTCTFTSSSLPSRHSSLSSSGYHPSRSQKDSNTLSSSLSSSSSAFSASPCSSSSSSPSSPPSSSDHRNPLASFASPEQSCRYLKDGDKKEDKPRQEEQRGCSDVTSEASLRRRDIKISQKDMNSHLSCNSKRSLSSSSRFSLAIFPPGHPKQSTESMLLQAQEAAEKTLDFLQSSSSRFYSSPHPQSLSRPYLHHNRFRRQLQNFDVVILDLPVDIFPSSSLSYFHVKNENLHLLELLFQQALAVTSQDGGLLFFSVTLPGLKRQDFHRLIQKGLKTSPRIEKSHESDREECEEKERRRRIRRCRVLNEGGVQSIDHPTDLGLPFSPSFTHCILLLLDS</sequence>
<dbReference type="OrthoDB" id="269872at2759"/>
<dbReference type="PANTHER" id="PTHR42873:SF1">
    <property type="entry name" value="S-ADENOSYLMETHIONINE-DEPENDENT METHYLTRANSFERASE DOMAIN-CONTAINING PROTEIN"/>
    <property type="match status" value="1"/>
</dbReference>
<feature type="compositionally biased region" description="Low complexity" evidence="1">
    <location>
        <begin position="332"/>
        <end position="352"/>
    </location>
</feature>
<evidence type="ECO:0000313" key="2">
    <source>
        <dbReference type="EMBL" id="PHJ23276.1"/>
    </source>
</evidence>
<dbReference type="Gene3D" id="3.40.50.150">
    <property type="entry name" value="Vaccinia Virus protein VP39"/>
    <property type="match status" value="1"/>
</dbReference>
<feature type="compositionally biased region" description="Low complexity" evidence="1">
    <location>
        <begin position="362"/>
        <end position="390"/>
    </location>
</feature>
<dbReference type="Proteomes" id="UP000221165">
    <property type="component" value="Unassembled WGS sequence"/>
</dbReference>
<accession>A0A2C6L7Q7</accession>
<dbReference type="EMBL" id="MIGC01001222">
    <property type="protein sequence ID" value="PHJ23276.1"/>
    <property type="molecule type" value="Genomic_DNA"/>
</dbReference>
<feature type="non-terminal residue" evidence="2">
    <location>
        <position position="1"/>
    </location>
</feature>
<dbReference type="GO" id="GO:0008168">
    <property type="term" value="F:methyltransferase activity"/>
    <property type="evidence" value="ECO:0007669"/>
    <property type="project" value="UniProtKB-KW"/>
</dbReference>
<gene>
    <name evidence="2" type="ORF">CSUI_002872</name>
</gene>
<evidence type="ECO:0000313" key="3">
    <source>
        <dbReference type="Proteomes" id="UP000221165"/>
    </source>
</evidence>
<evidence type="ECO:0000256" key="1">
    <source>
        <dbReference type="SAM" id="MobiDB-lite"/>
    </source>
</evidence>
<feature type="region of interest" description="Disordered" evidence="1">
    <location>
        <begin position="246"/>
        <end position="282"/>
    </location>
</feature>
<dbReference type="SUPFAM" id="SSF53335">
    <property type="entry name" value="S-adenosyl-L-methionine-dependent methyltransferases"/>
    <property type="match status" value="1"/>
</dbReference>
<comment type="caution">
    <text evidence="2">The sequence shown here is derived from an EMBL/GenBank/DDBJ whole genome shotgun (WGS) entry which is preliminary data.</text>
</comment>
<dbReference type="VEuPathDB" id="ToxoDB:CSUI_002872"/>
<dbReference type="InterPro" id="IPR029063">
    <property type="entry name" value="SAM-dependent_MTases_sf"/>
</dbReference>
<reference evidence="2 3" key="1">
    <citation type="journal article" date="2017" name="Int. J. Parasitol.">
        <title>The genome of the protozoan parasite Cystoisospora suis and a reverse vaccinology approach to identify vaccine candidates.</title>
        <authorList>
            <person name="Palmieri N."/>
            <person name="Shrestha A."/>
            <person name="Ruttkowski B."/>
            <person name="Beck T."/>
            <person name="Vogl C."/>
            <person name="Tomley F."/>
            <person name="Blake D.P."/>
            <person name="Joachim A."/>
        </authorList>
    </citation>
    <scope>NUCLEOTIDE SEQUENCE [LARGE SCALE GENOMIC DNA]</scope>
    <source>
        <strain evidence="2 3">Wien I</strain>
    </source>
</reference>
<dbReference type="GeneID" id="94426282"/>
<name>A0A2C6L7Q7_9APIC</name>